<evidence type="ECO:0000256" key="1">
    <source>
        <dbReference type="ARBA" id="ARBA00022898"/>
    </source>
</evidence>
<dbReference type="PANTHER" id="PTHR43586">
    <property type="entry name" value="CYSTEINE DESULFURASE"/>
    <property type="match status" value="1"/>
</dbReference>
<dbReference type="Gene3D" id="3.40.640.10">
    <property type="entry name" value="Type I PLP-dependent aspartate aminotransferase-like (Major domain)"/>
    <property type="match status" value="1"/>
</dbReference>
<dbReference type="GO" id="GO:0008483">
    <property type="term" value="F:transaminase activity"/>
    <property type="evidence" value="ECO:0007669"/>
    <property type="project" value="UniProtKB-KW"/>
</dbReference>
<feature type="domain" description="Aminotransferase class V" evidence="2">
    <location>
        <begin position="53"/>
        <end position="371"/>
    </location>
</feature>
<keyword evidence="3" id="KW-0032">Aminotransferase</keyword>
<dbReference type="RefSeq" id="WP_249996703.1">
    <property type="nucleotide sequence ID" value="NZ_CP116221.1"/>
</dbReference>
<keyword evidence="3" id="KW-0808">Transferase</keyword>
<evidence type="ECO:0000259" key="2">
    <source>
        <dbReference type="Pfam" id="PF00266"/>
    </source>
</evidence>
<dbReference type="PANTHER" id="PTHR43586:SF15">
    <property type="entry name" value="BLR3095 PROTEIN"/>
    <property type="match status" value="1"/>
</dbReference>
<protein>
    <submittedName>
        <fullName evidence="3">Aminotransferase class V-fold PLP-dependent enzyme</fullName>
    </submittedName>
</protein>
<dbReference type="Proteomes" id="UP001202717">
    <property type="component" value="Chromosome"/>
</dbReference>
<dbReference type="InterPro" id="IPR015424">
    <property type="entry name" value="PyrdxlP-dep_Trfase"/>
</dbReference>
<gene>
    <name evidence="3" type="ORF">MUN68_009975</name>
</gene>
<dbReference type="InterPro" id="IPR015421">
    <property type="entry name" value="PyrdxlP-dep_Trfase_major"/>
</dbReference>
<reference evidence="3 4" key="1">
    <citation type="submission" date="2023-01" db="EMBL/GenBank/DDBJ databases">
        <title>Psychroserpens ponticola sp. nov., isolated from seawater.</title>
        <authorList>
            <person name="Kristyanto S."/>
            <person name="Jung J."/>
            <person name="Kim J.M."/>
            <person name="Jeon C.O."/>
        </authorList>
    </citation>
    <scope>NUCLEOTIDE SEQUENCE [LARGE SCALE GENOMIC DNA]</scope>
    <source>
        <strain evidence="3 4">MSW6</strain>
    </source>
</reference>
<keyword evidence="1" id="KW-0663">Pyridoxal phosphate</keyword>
<keyword evidence="4" id="KW-1185">Reference proteome</keyword>
<dbReference type="InterPro" id="IPR015422">
    <property type="entry name" value="PyrdxlP-dep_Trfase_small"/>
</dbReference>
<dbReference type="Pfam" id="PF00266">
    <property type="entry name" value="Aminotran_5"/>
    <property type="match status" value="1"/>
</dbReference>
<sequence length="383" mass="43592">MQHQKHLFDIPEKITYLNIASISPSFKAVEQAGIDAVLQKSKPYTITVSDFFDPVTELKSLFAKLIDTNESERIVTIPSVSYGIATVTNNIKLNPNDEILVIEEQFPSNIYAWQNLAETYNAKIITVKSPNLKTNNAKQWNEGLLKNITQNTAVVAIGNIHWSNGTIFDLKAIRQKTNKHNALLIVDGSQTIGAFPFSIRDIQPDALICAGYKWLFGPYGCAYAYYGKYFDNGKPIENSWSNRLHSENLSELTNYESQYKPLANRYAVGENGNFIYVKMQIEALKQVIQWTPEMIQNYCKSISFEASQELSKLGCIIENETYRTHHLFGVKLPKNLNVERLKTALQEQQIFVSFRGEYIRISCHLYNTKSDFETLVNCIKSAL</sequence>
<evidence type="ECO:0000313" key="3">
    <source>
        <dbReference type="EMBL" id="WCO00396.1"/>
    </source>
</evidence>
<name>A0ABY7RUJ6_9FLAO</name>
<dbReference type="Gene3D" id="3.90.1150.10">
    <property type="entry name" value="Aspartate Aminotransferase, domain 1"/>
    <property type="match status" value="1"/>
</dbReference>
<dbReference type="InterPro" id="IPR000192">
    <property type="entry name" value="Aminotrans_V_dom"/>
</dbReference>
<dbReference type="SUPFAM" id="SSF53383">
    <property type="entry name" value="PLP-dependent transferases"/>
    <property type="match status" value="1"/>
</dbReference>
<organism evidence="3 4">
    <name type="scientific">Psychroserpens ponticola</name>
    <dbReference type="NCBI Taxonomy" id="2932268"/>
    <lineage>
        <taxon>Bacteria</taxon>
        <taxon>Pseudomonadati</taxon>
        <taxon>Bacteroidota</taxon>
        <taxon>Flavobacteriia</taxon>
        <taxon>Flavobacteriales</taxon>
        <taxon>Flavobacteriaceae</taxon>
        <taxon>Psychroserpens</taxon>
    </lineage>
</organism>
<dbReference type="EMBL" id="CP116221">
    <property type="protein sequence ID" value="WCO00396.1"/>
    <property type="molecule type" value="Genomic_DNA"/>
</dbReference>
<accession>A0ABY7RUJ6</accession>
<proteinExistence type="predicted"/>
<evidence type="ECO:0000313" key="4">
    <source>
        <dbReference type="Proteomes" id="UP001202717"/>
    </source>
</evidence>